<dbReference type="EMBL" id="FOCI01000016">
    <property type="protein sequence ID" value="SEN42810.1"/>
    <property type="molecule type" value="Genomic_DNA"/>
</dbReference>
<keyword evidence="9 11" id="KW-0030">Aminoacyl-tRNA synthetase</keyword>
<name>A0A1H8GGB1_9RHOB</name>
<dbReference type="GO" id="GO:0004820">
    <property type="term" value="F:glycine-tRNA ligase activity"/>
    <property type="evidence" value="ECO:0007669"/>
    <property type="project" value="UniProtKB-UniRule"/>
</dbReference>
<dbReference type="PANTHER" id="PTHR30075:SF2">
    <property type="entry name" value="GLYCINE--TRNA LIGASE, CHLOROPLASTIC_MITOCHONDRIAL 2"/>
    <property type="match status" value="1"/>
</dbReference>
<evidence type="ECO:0000259" key="12">
    <source>
        <dbReference type="Pfam" id="PF05746"/>
    </source>
</evidence>
<dbReference type="OrthoDB" id="9775440at2"/>
<evidence type="ECO:0000256" key="7">
    <source>
        <dbReference type="ARBA" id="ARBA00022840"/>
    </source>
</evidence>
<evidence type="ECO:0000256" key="9">
    <source>
        <dbReference type="ARBA" id="ARBA00023146"/>
    </source>
</evidence>
<evidence type="ECO:0000256" key="1">
    <source>
        <dbReference type="ARBA" id="ARBA00004496"/>
    </source>
</evidence>
<evidence type="ECO:0000313" key="14">
    <source>
        <dbReference type="Proteomes" id="UP000199585"/>
    </source>
</evidence>
<dbReference type="Pfam" id="PF05746">
    <property type="entry name" value="DALR_1"/>
    <property type="match status" value="1"/>
</dbReference>
<evidence type="ECO:0000256" key="11">
    <source>
        <dbReference type="HAMAP-Rule" id="MF_00255"/>
    </source>
</evidence>
<organism evidence="13 14">
    <name type="scientific">Loktanella fryxellensis</name>
    <dbReference type="NCBI Taxonomy" id="245187"/>
    <lineage>
        <taxon>Bacteria</taxon>
        <taxon>Pseudomonadati</taxon>
        <taxon>Pseudomonadota</taxon>
        <taxon>Alphaproteobacteria</taxon>
        <taxon>Rhodobacterales</taxon>
        <taxon>Roseobacteraceae</taxon>
        <taxon>Loktanella</taxon>
    </lineage>
</organism>
<evidence type="ECO:0000256" key="6">
    <source>
        <dbReference type="ARBA" id="ARBA00022741"/>
    </source>
</evidence>
<dbReference type="GO" id="GO:0006420">
    <property type="term" value="P:arginyl-tRNA aminoacylation"/>
    <property type="evidence" value="ECO:0007669"/>
    <property type="project" value="InterPro"/>
</dbReference>
<feature type="domain" description="DALR anticodon binding" evidence="12">
    <location>
        <begin position="646"/>
        <end position="745"/>
    </location>
</feature>
<dbReference type="NCBIfam" id="TIGR00211">
    <property type="entry name" value="glyS"/>
    <property type="match status" value="1"/>
</dbReference>
<dbReference type="PANTHER" id="PTHR30075">
    <property type="entry name" value="GLYCYL-TRNA SYNTHETASE"/>
    <property type="match status" value="1"/>
</dbReference>
<dbReference type="EC" id="6.1.1.14" evidence="11"/>
<evidence type="ECO:0000256" key="2">
    <source>
        <dbReference type="ARBA" id="ARBA00008226"/>
    </source>
</evidence>
<gene>
    <name evidence="11" type="primary">glyS</name>
    <name evidence="13" type="ORF">SAMN04488003_11634</name>
</gene>
<protein>
    <recommendedName>
        <fullName evidence="11">Glycine--tRNA ligase beta subunit</fullName>
        <ecNumber evidence="11">6.1.1.14</ecNumber>
    </recommendedName>
    <alternativeName>
        <fullName evidence="11">Glycyl-tRNA synthetase beta subunit</fullName>
        <shortName evidence="11">GlyRS</shortName>
    </alternativeName>
</protein>
<dbReference type="SUPFAM" id="SSF109604">
    <property type="entry name" value="HD-domain/PDEase-like"/>
    <property type="match status" value="1"/>
</dbReference>
<dbReference type="AlphaFoldDB" id="A0A1H8GGB1"/>
<evidence type="ECO:0000256" key="10">
    <source>
        <dbReference type="ARBA" id="ARBA00047937"/>
    </source>
</evidence>
<dbReference type="HAMAP" id="MF_00255">
    <property type="entry name" value="Gly_tRNA_synth_beta"/>
    <property type="match status" value="1"/>
</dbReference>
<dbReference type="STRING" id="245187.SAMN04488003_11634"/>
<keyword evidence="5 11" id="KW-0436">Ligase</keyword>
<keyword evidence="14" id="KW-1185">Reference proteome</keyword>
<evidence type="ECO:0000313" key="13">
    <source>
        <dbReference type="EMBL" id="SEN42810.1"/>
    </source>
</evidence>
<dbReference type="GO" id="GO:0005829">
    <property type="term" value="C:cytosol"/>
    <property type="evidence" value="ECO:0007669"/>
    <property type="project" value="TreeGrafter"/>
</dbReference>
<keyword evidence="7 11" id="KW-0067">ATP-binding</keyword>
<dbReference type="PROSITE" id="PS50861">
    <property type="entry name" value="AA_TRNA_LIGASE_II_GLYAB"/>
    <property type="match status" value="1"/>
</dbReference>
<dbReference type="InterPro" id="IPR008909">
    <property type="entry name" value="DALR_anticod-bd"/>
</dbReference>
<evidence type="ECO:0000256" key="4">
    <source>
        <dbReference type="ARBA" id="ARBA00022490"/>
    </source>
</evidence>
<keyword evidence="4 11" id="KW-0963">Cytoplasm</keyword>
<keyword evidence="6 11" id="KW-0547">Nucleotide-binding</keyword>
<comment type="similarity">
    <text evidence="2 11">Belongs to the class-II aminoacyl-tRNA synthetase family.</text>
</comment>
<evidence type="ECO:0000256" key="5">
    <source>
        <dbReference type="ARBA" id="ARBA00022598"/>
    </source>
</evidence>
<comment type="catalytic activity">
    <reaction evidence="10 11">
        <text>tRNA(Gly) + glycine + ATP = glycyl-tRNA(Gly) + AMP + diphosphate</text>
        <dbReference type="Rhea" id="RHEA:16013"/>
        <dbReference type="Rhea" id="RHEA-COMP:9664"/>
        <dbReference type="Rhea" id="RHEA-COMP:9683"/>
        <dbReference type="ChEBI" id="CHEBI:30616"/>
        <dbReference type="ChEBI" id="CHEBI:33019"/>
        <dbReference type="ChEBI" id="CHEBI:57305"/>
        <dbReference type="ChEBI" id="CHEBI:78442"/>
        <dbReference type="ChEBI" id="CHEBI:78522"/>
        <dbReference type="ChEBI" id="CHEBI:456215"/>
        <dbReference type="EC" id="6.1.1.14"/>
    </reaction>
</comment>
<dbReference type="InterPro" id="IPR015944">
    <property type="entry name" value="Gly-tRNA-synth_bsu"/>
</dbReference>
<dbReference type="Pfam" id="PF02092">
    <property type="entry name" value="tRNA_synt_2f"/>
    <property type="match status" value="1"/>
</dbReference>
<dbReference type="GO" id="GO:0005524">
    <property type="term" value="F:ATP binding"/>
    <property type="evidence" value="ECO:0007669"/>
    <property type="project" value="UniProtKB-UniRule"/>
</dbReference>
<proteinExistence type="inferred from homology"/>
<comment type="subcellular location">
    <subcellularLocation>
        <location evidence="1 11">Cytoplasm</location>
    </subcellularLocation>
</comment>
<dbReference type="Proteomes" id="UP000199585">
    <property type="component" value="Unassembled WGS sequence"/>
</dbReference>
<sequence length="758" mass="82756">MPDLLIELFSEEIPARMQAQASADLKTLVTDGLVEAGLTYASAAAFATPCRLTLHLEGLTDRSRPVREERKGPKVGAPAQALDGFLRSTGLTVEQLESREDKKGAFYVAVIDKPGREAADIVAEVLERTIRTFPWPKSMRWGNGSLRWVRPLQAILCILTGDDGAEVVPVTVDHITSGNVTRGHRFMAPDAFSLTSFEDYEAKLMRARVMLRPEARADAIWAEATSQAFATGLEVVEDRALLAEVAGLVEWPVVLTGRIDDRFLALPPEVLQTSMRAHQKFFSVRNPKSGRIERFVTVANIEAADGGETILTGNQRVLSARLSDAQFFYDNDLAVAQAGMQPWLDGLSAVTFHNKLGSQRDRIDRIAALAREIAPSVGADPDQAFEAAQIAKADLRSEMVGEFPELQGLMGRYYAAAAGRAPEVAAAAEEHWKPMGPSDAVPVAPVSVAVALADKLDTLTGFWAIDEKPTGSKDPFALRRAALGVIRLVLENDLTLKIKSILEDQYINTIISTVEAGLGSILLGESDGDENWMLGAYNVYDSQYVKMTSDEVKSFVVAGDVTLQPTIGDNGYRPERIRNKEAIANDLLSFFHDRLKVYLKDQGIRHDVIDACIAMPGNDDLTLLVKRARALQATLQTDDGINLLQGFKRANNILTQAEAKDGVEYSYGAELKFAEAPEEKDLFAALDAAEEQIAPAMRSEDFGAAMAAMAALRGPIDAFFTAVQVNADSQILRRNRLNLLSRIRTICLSVADLTRIEG</sequence>
<dbReference type="GO" id="GO:0006426">
    <property type="term" value="P:glycyl-tRNA aminoacylation"/>
    <property type="evidence" value="ECO:0007669"/>
    <property type="project" value="UniProtKB-UniRule"/>
</dbReference>
<dbReference type="InterPro" id="IPR006194">
    <property type="entry name" value="Gly-tRNA-synth_heterodimer"/>
</dbReference>
<evidence type="ECO:0000256" key="8">
    <source>
        <dbReference type="ARBA" id="ARBA00022917"/>
    </source>
</evidence>
<dbReference type="PRINTS" id="PR01045">
    <property type="entry name" value="TRNASYNTHGB"/>
</dbReference>
<evidence type="ECO:0000256" key="3">
    <source>
        <dbReference type="ARBA" id="ARBA00011209"/>
    </source>
</evidence>
<comment type="subunit">
    <text evidence="3 11">Tetramer of two alpha and two beta subunits.</text>
</comment>
<reference evidence="13 14" key="1">
    <citation type="submission" date="2016-10" db="EMBL/GenBank/DDBJ databases">
        <authorList>
            <person name="de Groot N.N."/>
        </authorList>
    </citation>
    <scope>NUCLEOTIDE SEQUENCE [LARGE SCALE GENOMIC DNA]</scope>
    <source>
        <strain evidence="13 14">DSM 16213</strain>
    </source>
</reference>
<dbReference type="GO" id="GO:0004814">
    <property type="term" value="F:arginine-tRNA ligase activity"/>
    <property type="evidence" value="ECO:0007669"/>
    <property type="project" value="InterPro"/>
</dbReference>
<dbReference type="RefSeq" id="WP_089903962.1">
    <property type="nucleotide sequence ID" value="NZ_FOCI01000016.1"/>
</dbReference>
<keyword evidence="8 11" id="KW-0648">Protein biosynthesis</keyword>
<accession>A0A1H8GGB1</accession>